<dbReference type="AlphaFoldDB" id="M2MTM5"/>
<feature type="compositionally biased region" description="Gly residues" evidence="1">
    <location>
        <begin position="131"/>
        <end position="141"/>
    </location>
</feature>
<dbReference type="GeneID" id="19109011"/>
<proteinExistence type="predicted"/>
<evidence type="ECO:0000313" key="2">
    <source>
        <dbReference type="EMBL" id="EMC94888.1"/>
    </source>
</evidence>
<dbReference type="Proteomes" id="UP000011761">
    <property type="component" value="Unassembled WGS sequence"/>
</dbReference>
<feature type="region of interest" description="Disordered" evidence="1">
    <location>
        <begin position="116"/>
        <end position="145"/>
    </location>
</feature>
<dbReference type="EMBL" id="KB445558">
    <property type="protein sequence ID" value="EMC94888.1"/>
    <property type="molecule type" value="Genomic_DNA"/>
</dbReference>
<protein>
    <submittedName>
        <fullName evidence="2">Uncharacterized protein</fullName>
    </submittedName>
</protein>
<feature type="compositionally biased region" description="Polar residues" evidence="1">
    <location>
        <begin position="1"/>
        <end position="16"/>
    </location>
</feature>
<accession>M2MTM5</accession>
<feature type="region of interest" description="Disordered" evidence="1">
    <location>
        <begin position="1"/>
        <end position="20"/>
    </location>
</feature>
<feature type="region of interest" description="Disordered" evidence="1">
    <location>
        <begin position="165"/>
        <end position="199"/>
    </location>
</feature>
<dbReference type="RefSeq" id="XP_007678540.1">
    <property type="nucleotide sequence ID" value="XM_007680350.1"/>
</dbReference>
<sequence length="332" mass="36225">MLQQSALKSSTGLSRTSGKRLKASLTISFKSSKGHIVSSDDRFALLWQKRAEKLELRRSIGKETQATEFPDLYNEEKEKGWVRERYRLYLLGDGADYGGRFGQDDEEPEYFGRGVRAESNQENDGVQGHVAGRGRGHGGGQSRRTAIGDYLFDSQKEQRAAHGLRCLTSRDYEASSNDESQDEGSGKEDQGGKQEASAQRTFLPTAVACTRSFAVFHTGSEGLIKAGMQDTVSKSEIVVDEAQIAAVTATTPSSRAGVAFRVTRSWQFINGQMVEWPPVEKRTSTSLDECIANGKRKAEGEAATVAAAKKARSCRSSSGKLYAIMAAVTDLD</sequence>
<evidence type="ECO:0000256" key="1">
    <source>
        <dbReference type="SAM" id="MobiDB-lite"/>
    </source>
</evidence>
<dbReference type="KEGG" id="bcom:BAUCODRAFT_149967"/>
<evidence type="ECO:0000313" key="3">
    <source>
        <dbReference type="Proteomes" id="UP000011761"/>
    </source>
</evidence>
<gene>
    <name evidence="2" type="ORF">BAUCODRAFT_149967</name>
</gene>
<reference evidence="2 3" key="1">
    <citation type="journal article" date="2012" name="PLoS Pathog.">
        <title>Diverse lifestyles and strategies of plant pathogenesis encoded in the genomes of eighteen Dothideomycetes fungi.</title>
        <authorList>
            <person name="Ohm R.A."/>
            <person name="Feau N."/>
            <person name="Henrissat B."/>
            <person name="Schoch C.L."/>
            <person name="Horwitz B.A."/>
            <person name="Barry K.W."/>
            <person name="Condon B.J."/>
            <person name="Copeland A.C."/>
            <person name="Dhillon B."/>
            <person name="Glaser F."/>
            <person name="Hesse C.N."/>
            <person name="Kosti I."/>
            <person name="LaButti K."/>
            <person name="Lindquist E.A."/>
            <person name="Lucas S."/>
            <person name="Salamov A.A."/>
            <person name="Bradshaw R.E."/>
            <person name="Ciuffetti L."/>
            <person name="Hamelin R.C."/>
            <person name="Kema G.H.J."/>
            <person name="Lawrence C."/>
            <person name="Scott J.A."/>
            <person name="Spatafora J.W."/>
            <person name="Turgeon B.G."/>
            <person name="de Wit P.J.G.M."/>
            <person name="Zhong S."/>
            <person name="Goodwin S.B."/>
            <person name="Grigoriev I.V."/>
        </authorList>
    </citation>
    <scope>NUCLEOTIDE SEQUENCE [LARGE SCALE GENOMIC DNA]</scope>
    <source>
        <strain evidence="2 3">UAMH 10762</strain>
    </source>
</reference>
<keyword evidence="3" id="KW-1185">Reference proteome</keyword>
<organism evidence="2 3">
    <name type="scientific">Baudoinia panamericana (strain UAMH 10762)</name>
    <name type="common">Angels' share fungus</name>
    <name type="synonym">Baudoinia compniacensis (strain UAMH 10762)</name>
    <dbReference type="NCBI Taxonomy" id="717646"/>
    <lineage>
        <taxon>Eukaryota</taxon>
        <taxon>Fungi</taxon>
        <taxon>Dikarya</taxon>
        <taxon>Ascomycota</taxon>
        <taxon>Pezizomycotina</taxon>
        <taxon>Dothideomycetes</taxon>
        <taxon>Dothideomycetidae</taxon>
        <taxon>Mycosphaerellales</taxon>
        <taxon>Teratosphaeriaceae</taxon>
        <taxon>Baudoinia</taxon>
    </lineage>
</organism>
<dbReference type="HOGENOM" id="CLU_836745_0_0_1"/>
<name>M2MTM5_BAUPA</name>